<keyword evidence="2" id="KW-0647">Proteasome</keyword>
<dbReference type="AlphaFoldDB" id="L9JAH7"/>
<dbReference type="Proteomes" id="UP000011518">
    <property type="component" value="Unassembled WGS sequence"/>
</dbReference>
<evidence type="ECO:0000313" key="3">
    <source>
        <dbReference type="Proteomes" id="UP000011518"/>
    </source>
</evidence>
<feature type="region of interest" description="Disordered" evidence="1">
    <location>
        <begin position="52"/>
        <end position="83"/>
    </location>
</feature>
<feature type="compositionally biased region" description="Basic and acidic residues" evidence="1">
    <location>
        <begin position="73"/>
        <end position="83"/>
    </location>
</feature>
<dbReference type="EMBL" id="KB321101">
    <property type="protein sequence ID" value="ELW47585.1"/>
    <property type="molecule type" value="Genomic_DNA"/>
</dbReference>
<dbReference type="GO" id="GO:0000502">
    <property type="term" value="C:proteasome complex"/>
    <property type="evidence" value="ECO:0007669"/>
    <property type="project" value="UniProtKB-KW"/>
</dbReference>
<organism evidence="2 3">
    <name type="scientific">Tupaia chinensis</name>
    <name type="common">Chinese tree shrew</name>
    <name type="synonym">Tupaia belangeri chinensis</name>
    <dbReference type="NCBI Taxonomy" id="246437"/>
    <lineage>
        <taxon>Eukaryota</taxon>
        <taxon>Metazoa</taxon>
        <taxon>Chordata</taxon>
        <taxon>Craniata</taxon>
        <taxon>Vertebrata</taxon>
        <taxon>Euteleostomi</taxon>
        <taxon>Mammalia</taxon>
        <taxon>Eutheria</taxon>
        <taxon>Euarchontoglires</taxon>
        <taxon>Scandentia</taxon>
        <taxon>Tupaiidae</taxon>
        <taxon>Tupaia</taxon>
    </lineage>
</organism>
<gene>
    <name evidence="2" type="ORF">TREES_T100012395</name>
</gene>
<protein>
    <submittedName>
        <fullName evidence="2">Proteasome subunit alpha type-1</fullName>
    </submittedName>
</protein>
<proteinExistence type="predicted"/>
<keyword evidence="3" id="KW-1185">Reference proteome</keyword>
<evidence type="ECO:0000313" key="2">
    <source>
        <dbReference type="EMBL" id="ELW47585.1"/>
    </source>
</evidence>
<name>L9JAH7_TUPCH</name>
<accession>L9JAH7</accession>
<sequence length="83" mass="9520">MVPNSDALDSIAQHRLFQPLKLAGPNYKKGFYWNCCKDLEFTIYDDNDMSPFLEGLKERPQKKAQSAQSADEPAEKTDEPMEH</sequence>
<reference evidence="3" key="2">
    <citation type="journal article" date="2013" name="Nat. Commun.">
        <title>Genome of the Chinese tree shrew.</title>
        <authorList>
            <person name="Fan Y."/>
            <person name="Huang Z.Y."/>
            <person name="Cao C.C."/>
            <person name="Chen C.S."/>
            <person name="Chen Y.X."/>
            <person name="Fan D.D."/>
            <person name="He J."/>
            <person name="Hou H.L."/>
            <person name="Hu L."/>
            <person name="Hu X.T."/>
            <person name="Jiang X.T."/>
            <person name="Lai R."/>
            <person name="Lang Y.S."/>
            <person name="Liang B."/>
            <person name="Liao S.G."/>
            <person name="Mu D."/>
            <person name="Ma Y.Y."/>
            <person name="Niu Y.Y."/>
            <person name="Sun X.Q."/>
            <person name="Xia J.Q."/>
            <person name="Xiao J."/>
            <person name="Xiong Z.Q."/>
            <person name="Xu L."/>
            <person name="Yang L."/>
            <person name="Zhang Y."/>
            <person name="Zhao W."/>
            <person name="Zhao X.D."/>
            <person name="Zheng Y.T."/>
            <person name="Zhou J.M."/>
            <person name="Zhu Y.B."/>
            <person name="Zhang G.J."/>
            <person name="Wang J."/>
            <person name="Yao Y.G."/>
        </authorList>
    </citation>
    <scope>NUCLEOTIDE SEQUENCE [LARGE SCALE GENOMIC DNA]</scope>
</reference>
<reference evidence="3" key="1">
    <citation type="submission" date="2012-07" db="EMBL/GenBank/DDBJ databases">
        <title>Genome of the Chinese tree shrew, a rising model animal genetically related to primates.</title>
        <authorList>
            <person name="Zhang G."/>
            <person name="Fan Y."/>
            <person name="Yao Y."/>
            <person name="Huang Z."/>
        </authorList>
    </citation>
    <scope>NUCLEOTIDE SEQUENCE [LARGE SCALE GENOMIC DNA]</scope>
</reference>
<dbReference type="STRING" id="246437.L9JAH7"/>
<dbReference type="InParanoid" id="L9JAH7"/>
<evidence type="ECO:0000256" key="1">
    <source>
        <dbReference type="SAM" id="MobiDB-lite"/>
    </source>
</evidence>